<name>A0AB38XR44_9ACTO</name>
<gene>
    <name evidence="3" type="ORF">PIG85_02335</name>
</gene>
<dbReference type="RefSeq" id="WP_070425000.1">
    <property type="nucleotide sequence ID" value="NZ_CP116394.1"/>
</dbReference>
<sequence>MSKSEKFSKLRPKKATEGAPSTRSQLVDEALNGWVEELQESATSAPSLPKLELFAAHPTGLAQLYAGRATRLTNLVREPNALAHVRMRAHDLLAAQSELSSGQGAIPMHLGIGTASWTDATDGTSSAHSVTALLRPLTMQLAEDDDILLTLRPGLSLNSELAQALRDKGLKLDISQFDKVGDFSPLNALRFLREAGSLNLVGFDMYESLTLGVFVKPADIVIGDLQRLRERAVESTVVAALAGDDTARAALAKPLAEPIRTDRDPHTEKGVGLLDPLQHDALDAVAAGRSLVLDTPPASERAETIAAIMVDAAVSGKRVAYVPGERRAATALMAYLRELGLDDLVLDLSDSTDWDRGAIAALRHAITIEPTNTQDADMVEDIRTELVKVREKLGGYTQALHKPKETWGISPYDALQVLTDLTAGTSGPRTKVRFSEERLDKIAEDGAASARAALQEAAELGIFKAGKKSNAWHGAVISAPEAVAETVECVQRISIQSLPQVRANIGRVARETGLTQAHTLEDWEQQLELLAGVRDSLDVFLPMVFERSAADMMIATAPKEWRKERALNMKGSTRRRLVRQARDMVRPGVKVDNLHERLTRVQNLRSVWAEYGDAAGWPKLPGGLDEMINVNQALRTDLKAISPFFSTVHGDLAKMPVDDLVRLMDALAQDKDGAARLPERVKVLKKIKALGLEDLVDDLRARQVPDYLIPSELDLAWWASALSVMLSQDDRLAHYTGKTLAGLSTQLRNLDREQERSLVPQARFKIAQQVRRRLLDDRDQAGLLYEALAADSDLPLPQILADYPLSAYVMPIRIVPPLQMSSLFDEKARIDVVVLDGVERLEVAELLPALCRATQVVVAGDVRRKLGGAVTEFAEILPHITVPPSVGKSNEAVTDFLASHGYGRAVFSVPVPRTSSALGLHLVDGRGMPAPGLSAIESSADEVEAVVDLVIDHALSRPDESLAVVTLNARHAQRIREAIISAVADSPAIDSFFKPTAVEPFVTLDAAHAAGLRRDRIILAVGFAKTPHGRVLHDFGAISGSTGPSLLVDALSAVRGDLDVVASFAPEDIDESRLNSEGARMLVDLLASAQESGKALSPIELAQASTEEESEPDRLLVDLAERLYRLGLTVLPNVGTDKGVRIPLAIGHPAFPDELLVAVLTDNVAYASEPSLRRRERILPARLAEFGWGVYTVYSTAVFMNPQAEAEAILNLVLDIVEEAQGEPLPESAPQPSVEQTDELEVDESGEVSEPAPVRSEPRPPIAPGLPLTAYGDDQLDEMARWIASDGVERSESQMVAELIEALQIVRRGAQVNAVLANVARRNGAVADPAEESADEEA</sequence>
<feature type="region of interest" description="Disordered" evidence="1">
    <location>
        <begin position="1"/>
        <end position="24"/>
    </location>
</feature>
<feature type="domain" description="Restriction endonuclease type II-like" evidence="2">
    <location>
        <begin position="1119"/>
        <end position="1211"/>
    </location>
</feature>
<dbReference type="Proteomes" id="UP001211044">
    <property type="component" value="Chromosome"/>
</dbReference>
<evidence type="ECO:0000313" key="3">
    <source>
        <dbReference type="EMBL" id="WCE46506.1"/>
    </source>
</evidence>
<evidence type="ECO:0000259" key="2">
    <source>
        <dbReference type="Pfam" id="PF18741"/>
    </source>
</evidence>
<dbReference type="InterPro" id="IPR049468">
    <property type="entry name" value="Restrct_endonuc-II-like_dom"/>
</dbReference>
<feature type="region of interest" description="Disordered" evidence="1">
    <location>
        <begin position="1223"/>
        <end position="1270"/>
    </location>
</feature>
<dbReference type="KEGG" id="wne:PIG85_02335"/>
<proteinExistence type="predicted"/>
<protein>
    <recommendedName>
        <fullName evidence="2">Restriction endonuclease type II-like domain-containing protein</fullName>
    </recommendedName>
</protein>
<dbReference type="Pfam" id="PF18741">
    <property type="entry name" value="MTES_1575"/>
    <property type="match status" value="1"/>
</dbReference>
<organism evidence="3 4">
    <name type="scientific">Winkia neuii subsp. anitrata</name>
    <dbReference type="NCBI Taxonomy" id="29318"/>
    <lineage>
        <taxon>Bacteria</taxon>
        <taxon>Bacillati</taxon>
        <taxon>Actinomycetota</taxon>
        <taxon>Actinomycetes</taxon>
        <taxon>Actinomycetales</taxon>
        <taxon>Actinomycetaceae</taxon>
        <taxon>Winkia</taxon>
    </lineage>
</organism>
<feature type="compositionally biased region" description="Acidic residues" evidence="1">
    <location>
        <begin position="1236"/>
        <end position="1247"/>
    </location>
</feature>
<evidence type="ECO:0000256" key="1">
    <source>
        <dbReference type="SAM" id="MobiDB-lite"/>
    </source>
</evidence>
<reference evidence="3" key="1">
    <citation type="submission" date="2023-01" db="EMBL/GenBank/DDBJ databases">
        <title>Comparative Genomic Analysis of the Clinically-Derived Winkia Strain NY0527 Provides Evidence into the Taxonomic Reassignment of Winkia neuii and Characterizes Their Virulence Traits.</title>
        <authorList>
            <person name="Cai X."/>
            <person name="Peng Y."/>
            <person name="Li M."/>
            <person name="Qiu Y."/>
            <person name="Wang Y."/>
            <person name="Xu L."/>
            <person name="Hou Q."/>
        </authorList>
    </citation>
    <scope>NUCLEOTIDE SEQUENCE</scope>
    <source>
        <strain evidence="3">NY0527</strain>
    </source>
</reference>
<dbReference type="EMBL" id="CP116394">
    <property type="protein sequence ID" value="WCE46506.1"/>
    <property type="molecule type" value="Genomic_DNA"/>
</dbReference>
<evidence type="ECO:0000313" key="4">
    <source>
        <dbReference type="Proteomes" id="UP001211044"/>
    </source>
</evidence>
<accession>A0AB38XR44</accession>